<dbReference type="InterPro" id="IPR044149">
    <property type="entry name" value="Nitrilases_CHs"/>
</dbReference>
<evidence type="ECO:0000313" key="4">
    <source>
        <dbReference type="EMBL" id="HIU27970.1"/>
    </source>
</evidence>
<comment type="caution">
    <text evidence="4">The sequence shown here is derived from an EMBL/GenBank/DDBJ whole genome shotgun (WGS) entry which is preliminary data.</text>
</comment>
<evidence type="ECO:0000259" key="3">
    <source>
        <dbReference type="PROSITE" id="PS50263"/>
    </source>
</evidence>
<sequence length="307" mass="34226">MNDLEKNCKIAVVQAAPVMFDKAACIRKAVGLIQEAASKGAELIVFPELFVPGYPYGMTFGFTVGSRNEDGRKDWKLYYDNSILVPGEETGAIAAAAGENGVYVSIGVSERDSVSATLYNSNLFFSPDGKLAAIHRKLKPTGTERVVWGDADKGFFPVVQTEWGPMGSLICWESYMPLARVALYSKGVTLYISPNTNDNEEWQATIRHIAIEGHCYFINCDMYFTKDMYPGELHCSDEIGRLGDIVCRGGSCIIDPYGHYVTEPVWDREEIIYADLDMEKVPESRMEFDGCGHYSRPDVLELKIKDM</sequence>
<accession>A0A9D1I6N7</accession>
<reference evidence="4" key="2">
    <citation type="journal article" date="2021" name="PeerJ">
        <title>Extensive microbial diversity within the chicken gut microbiome revealed by metagenomics and culture.</title>
        <authorList>
            <person name="Gilroy R."/>
            <person name="Ravi A."/>
            <person name="Getino M."/>
            <person name="Pursley I."/>
            <person name="Horton D.L."/>
            <person name="Alikhan N.F."/>
            <person name="Baker D."/>
            <person name="Gharbi K."/>
            <person name="Hall N."/>
            <person name="Watson M."/>
            <person name="Adriaenssens E.M."/>
            <person name="Foster-Nyarko E."/>
            <person name="Jarju S."/>
            <person name="Secka A."/>
            <person name="Antonio M."/>
            <person name="Oren A."/>
            <person name="Chaudhuri R.R."/>
            <person name="La Ragione R."/>
            <person name="Hildebrand F."/>
            <person name="Pallen M.J."/>
        </authorList>
    </citation>
    <scope>NUCLEOTIDE SEQUENCE</scope>
    <source>
        <strain evidence="4">11300</strain>
    </source>
</reference>
<evidence type="ECO:0000313" key="5">
    <source>
        <dbReference type="Proteomes" id="UP000824091"/>
    </source>
</evidence>
<dbReference type="PANTHER" id="PTHR46044">
    <property type="entry name" value="NITRILASE"/>
    <property type="match status" value="1"/>
</dbReference>
<organism evidence="4 5">
    <name type="scientific">Candidatus Fimisoma avicola</name>
    <dbReference type="NCBI Taxonomy" id="2840826"/>
    <lineage>
        <taxon>Bacteria</taxon>
        <taxon>Bacillati</taxon>
        <taxon>Bacillota</taxon>
        <taxon>Clostridia</taxon>
        <taxon>Eubacteriales</taxon>
        <taxon>Candidatus Fimisoma</taxon>
    </lineage>
</organism>
<dbReference type="PROSITE" id="PS50263">
    <property type="entry name" value="CN_HYDROLASE"/>
    <property type="match status" value="1"/>
</dbReference>
<proteinExistence type="inferred from homology"/>
<dbReference type="SUPFAM" id="SSF56317">
    <property type="entry name" value="Carbon-nitrogen hydrolase"/>
    <property type="match status" value="1"/>
</dbReference>
<protein>
    <submittedName>
        <fullName evidence="4">Carbon-nitrogen hydrolase family protein</fullName>
    </submittedName>
</protein>
<dbReference type="InterPro" id="IPR000132">
    <property type="entry name" value="Nitrilase/CN_hydratase_CS"/>
</dbReference>
<name>A0A9D1I6N7_9FIRM</name>
<dbReference type="AlphaFoldDB" id="A0A9D1I6N7"/>
<dbReference type="Pfam" id="PF00795">
    <property type="entry name" value="CN_hydrolase"/>
    <property type="match status" value="1"/>
</dbReference>
<dbReference type="Proteomes" id="UP000824091">
    <property type="component" value="Unassembled WGS sequence"/>
</dbReference>
<evidence type="ECO:0000256" key="1">
    <source>
        <dbReference type="ARBA" id="ARBA00008129"/>
    </source>
</evidence>
<gene>
    <name evidence="4" type="ORF">IAD16_06300</name>
</gene>
<reference evidence="4" key="1">
    <citation type="submission" date="2020-10" db="EMBL/GenBank/DDBJ databases">
        <authorList>
            <person name="Gilroy R."/>
        </authorList>
    </citation>
    <scope>NUCLEOTIDE SEQUENCE</scope>
    <source>
        <strain evidence="4">11300</strain>
    </source>
</reference>
<dbReference type="InterPro" id="IPR003010">
    <property type="entry name" value="C-N_Hydrolase"/>
</dbReference>
<dbReference type="PROSITE" id="PS00920">
    <property type="entry name" value="NITRIL_CHT_1"/>
    <property type="match status" value="1"/>
</dbReference>
<dbReference type="GO" id="GO:0000257">
    <property type="term" value="F:nitrilase activity"/>
    <property type="evidence" value="ECO:0007669"/>
    <property type="project" value="UniProtKB-ARBA"/>
</dbReference>
<feature type="active site" description="Proton acceptor" evidence="2">
    <location>
        <position position="48"/>
    </location>
</feature>
<dbReference type="InterPro" id="IPR036526">
    <property type="entry name" value="C-N_Hydrolase_sf"/>
</dbReference>
<feature type="domain" description="CN hydrolase" evidence="3">
    <location>
        <begin position="8"/>
        <end position="278"/>
    </location>
</feature>
<dbReference type="CDD" id="cd07564">
    <property type="entry name" value="nitrilases_CHs"/>
    <property type="match status" value="1"/>
</dbReference>
<dbReference type="Gene3D" id="3.60.110.10">
    <property type="entry name" value="Carbon-nitrogen hydrolase"/>
    <property type="match status" value="1"/>
</dbReference>
<dbReference type="EMBL" id="DVMO01000092">
    <property type="protein sequence ID" value="HIU27970.1"/>
    <property type="molecule type" value="Genomic_DNA"/>
</dbReference>
<evidence type="ECO:0000256" key="2">
    <source>
        <dbReference type="PROSITE-ProRule" id="PRU10139"/>
    </source>
</evidence>
<comment type="similarity">
    <text evidence="1">Belongs to the carbon-nitrogen hydrolase superfamily. Nitrilase family.</text>
</comment>
<keyword evidence="4" id="KW-0378">Hydrolase</keyword>
<dbReference type="PANTHER" id="PTHR46044:SF1">
    <property type="entry name" value="CN HYDROLASE DOMAIN-CONTAINING PROTEIN"/>
    <property type="match status" value="1"/>
</dbReference>